<dbReference type="AlphaFoldDB" id="A0A8H7IUR4"/>
<sequence>MTPSQTFSVALELPRRCQLPEHLYIIVDDIAFPTVDYKNGSVITPRTGDFHARQRFTCEDVSKNNLRFHIKKRDSSVAGSCFISTFENEENALRMPPFRAEEPIRSRNCIPHATKLIIDTSKLHAGWIDTSSGRVPVWLEHGELPKVPKGVLYMTSEGVEAFDASIWICIAEVRDILGLKPQHGEKGEWLACGHISRSMVEAQVVLHDYRGQRQVLQPLLPRRTGSIRSISSEEQDQHLKQQIARNKASKEDLRSRAVAKKQAGKKAVSLLKQAAENRQKQAECKSATEIPCRSSIQEKKLKQQSTFPLLSEPAGRTIVDQNSTRYASVRSPKLRQALERNQASKPYGSLYSPLLSPTPISQDKRYELEERLDLEEAIYLSLLDDFDSLGAGEGPSSPYGRDVRDRAPVEEDPYEQTLDDLPQQNRLPLRTGIGRERAFDEDRDTLPPSERLRRARAGKKRVGFVEPYDEVNDVLESVDRVSNTASVSPELVHPKVRFTLPEPPLSSEAESISDNEPHITDEDLDFSGDLSLDEGSASDPQTSASERAFGSRKSGKLSQHKSAGAHRSAPNLKLPRKEPPRPKRPDSKFFRDMGSDLDNDKPRYAKVDPKKVFGTNLGR</sequence>
<name>A0A8H7IUR4_9PLEO</name>
<evidence type="ECO:0000313" key="2">
    <source>
        <dbReference type="EMBL" id="KAF9693120.1"/>
    </source>
</evidence>
<feature type="region of interest" description="Disordered" evidence="1">
    <location>
        <begin position="499"/>
        <end position="619"/>
    </location>
</feature>
<dbReference type="Proteomes" id="UP000651452">
    <property type="component" value="Unassembled WGS sequence"/>
</dbReference>
<gene>
    <name evidence="2" type="ORF">EKO04_008587</name>
</gene>
<comment type="caution">
    <text evidence="2">The sequence shown here is derived from an EMBL/GenBank/DDBJ whole genome shotgun (WGS) entry which is preliminary data.</text>
</comment>
<feature type="region of interest" description="Disordered" evidence="1">
    <location>
        <begin position="433"/>
        <end position="454"/>
    </location>
</feature>
<feature type="region of interest" description="Disordered" evidence="1">
    <location>
        <begin position="390"/>
        <end position="415"/>
    </location>
</feature>
<reference evidence="2" key="2">
    <citation type="submission" date="2020-09" db="EMBL/GenBank/DDBJ databases">
        <title>Reference genome assembly for Australian Ascochyta lentis isolate Al4.</title>
        <authorList>
            <person name="Lee R.C."/>
            <person name="Farfan-Caceres L.M."/>
            <person name="Debler J.W."/>
            <person name="Williams A.H."/>
            <person name="Henares B.M."/>
        </authorList>
    </citation>
    <scope>NUCLEOTIDE SEQUENCE</scope>
    <source>
        <strain evidence="2">Al4</strain>
    </source>
</reference>
<proteinExistence type="predicted"/>
<evidence type="ECO:0000256" key="1">
    <source>
        <dbReference type="SAM" id="MobiDB-lite"/>
    </source>
</evidence>
<feature type="compositionally biased region" description="Basic and acidic residues" evidence="1">
    <location>
        <begin position="575"/>
        <end position="611"/>
    </location>
</feature>
<keyword evidence="3" id="KW-1185">Reference proteome</keyword>
<organism evidence="2 3">
    <name type="scientific">Ascochyta lentis</name>
    <dbReference type="NCBI Taxonomy" id="205686"/>
    <lineage>
        <taxon>Eukaryota</taxon>
        <taxon>Fungi</taxon>
        <taxon>Dikarya</taxon>
        <taxon>Ascomycota</taxon>
        <taxon>Pezizomycotina</taxon>
        <taxon>Dothideomycetes</taxon>
        <taxon>Pleosporomycetidae</taxon>
        <taxon>Pleosporales</taxon>
        <taxon>Pleosporineae</taxon>
        <taxon>Didymellaceae</taxon>
        <taxon>Ascochyta</taxon>
    </lineage>
</organism>
<dbReference type="OrthoDB" id="3440338at2759"/>
<dbReference type="EMBL" id="RZGK01000016">
    <property type="protein sequence ID" value="KAF9693120.1"/>
    <property type="molecule type" value="Genomic_DNA"/>
</dbReference>
<accession>A0A8H7IUR4</accession>
<protein>
    <submittedName>
        <fullName evidence="2">Uncharacterized protein</fullName>
    </submittedName>
</protein>
<evidence type="ECO:0000313" key="3">
    <source>
        <dbReference type="Proteomes" id="UP000651452"/>
    </source>
</evidence>
<reference evidence="2" key="1">
    <citation type="submission" date="2018-12" db="EMBL/GenBank/DDBJ databases">
        <authorList>
            <person name="Syme R.A."/>
            <person name="Farfan-Caceres L."/>
            <person name="Lichtenzveig J."/>
        </authorList>
    </citation>
    <scope>NUCLEOTIDE SEQUENCE</scope>
    <source>
        <strain evidence="2">Al4</strain>
    </source>
</reference>